<evidence type="ECO:0000313" key="5">
    <source>
        <dbReference type="Proteomes" id="UP000695022"/>
    </source>
</evidence>
<dbReference type="InterPro" id="IPR039959">
    <property type="entry name" value="Fimbrin/Plastin"/>
</dbReference>
<dbReference type="PROSITE" id="PS50021">
    <property type="entry name" value="CH"/>
    <property type="match status" value="2"/>
</dbReference>
<dbReference type="InterPro" id="IPR001715">
    <property type="entry name" value="CH_dom"/>
</dbReference>
<keyword evidence="5" id="KW-1185">Reference proteome</keyword>
<protein>
    <submittedName>
        <fullName evidence="6">Fimbrin-like</fullName>
    </submittedName>
</protein>
<dbReference type="Pfam" id="PF00307">
    <property type="entry name" value="CH"/>
    <property type="match status" value="2"/>
</dbReference>
<name>A0ABM1EIL0_PRICU</name>
<dbReference type="PANTHER" id="PTHR19961:SF18">
    <property type="entry name" value="FI19014P1"/>
    <property type="match status" value="1"/>
</dbReference>
<proteinExistence type="predicted"/>
<dbReference type="SUPFAM" id="SSF47576">
    <property type="entry name" value="Calponin-homology domain, CH-domain"/>
    <property type="match status" value="2"/>
</dbReference>
<dbReference type="Proteomes" id="UP000695022">
    <property type="component" value="Unplaced"/>
</dbReference>
<dbReference type="GeneID" id="106812628"/>
<keyword evidence="2" id="KW-0009">Actin-binding</keyword>
<dbReference type="SMART" id="SM00033">
    <property type="entry name" value="CH"/>
    <property type="match status" value="2"/>
</dbReference>
<gene>
    <name evidence="6" type="primary">LOC106812628</name>
</gene>
<evidence type="ECO:0000256" key="3">
    <source>
        <dbReference type="SAM" id="MobiDB-lite"/>
    </source>
</evidence>
<keyword evidence="1" id="KW-0677">Repeat</keyword>
<dbReference type="InterPro" id="IPR036872">
    <property type="entry name" value="CH_dom_sf"/>
</dbReference>
<evidence type="ECO:0000256" key="1">
    <source>
        <dbReference type="ARBA" id="ARBA00022737"/>
    </source>
</evidence>
<feature type="domain" description="Calponin-homology (CH)" evidence="4">
    <location>
        <begin position="75"/>
        <end position="202"/>
    </location>
</feature>
<dbReference type="Gene3D" id="1.10.418.10">
    <property type="entry name" value="Calponin-like domain"/>
    <property type="match status" value="2"/>
</dbReference>
<sequence>MGWSKATGVREAGAATSGGSNLASDLDLKHLLPVAVDGKSLYSKIGLFSHITLQEVPGLVTLLRPDETLEDVKKLTPEQILLRWVNHHLSNAGVERRVNNFTSDIQDSEVYTHLLRQIAPLEARINTSAFKLVNHSMPGTVDERAINKRSLNVYRRRENLTLALNSAQAIGCNTVNIGPEDLEAGTAHLVLGLVWQVIRVRPACGMVEAYRNWMNSMGVKPHVNWLYSDLADGVVIFQLFDVIDDDVVDWSRVHVKFSAMRGFMQRLENCNYVVDLGKKKLGFSLVGIGGNNIMEGNETLTLGFNSKWPNDAKGNFTLV</sequence>
<dbReference type="RefSeq" id="XP_014672031.1">
    <property type="nucleotide sequence ID" value="XM_014816545.1"/>
</dbReference>
<evidence type="ECO:0000313" key="6">
    <source>
        <dbReference type="RefSeq" id="XP_014672031.1"/>
    </source>
</evidence>
<dbReference type="PANTHER" id="PTHR19961">
    <property type="entry name" value="FIMBRIN/PLASTIN"/>
    <property type="match status" value="1"/>
</dbReference>
<evidence type="ECO:0000256" key="2">
    <source>
        <dbReference type="ARBA" id="ARBA00023203"/>
    </source>
</evidence>
<reference evidence="6" key="1">
    <citation type="submission" date="2025-08" db="UniProtKB">
        <authorList>
            <consortium name="RefSeq"/>
        </authorList>
    </citation>
    <scope>IDENTIFICATION</scope>
</reference>
<accession>A0ABM1EIL0</accession>
<feature type="domain" description="Calponin-homology (CH)" evidence="4">
    <location>
        <begin position="204"/>
        <end position="313"/>
    </location>
</feature>
<organism evidence="5 6">
    <name type="scientific">Priapulus caudatus</name>
    <name type="common">Priapulid worm</name>
    <dbReference type="NCBI Taxonomy" id="37621"/>
    <lineage>
        <taxon>Eukaryota</taxon>
        <taxon>Metazoa</taxon>
        <taxon>Ecdysozoa</taxon>
        <taxon>Scalidophora</taxon>
        <taxon>Priapulida</taxon>
        <taxon>Priapulimorpha</taxon>
        <taxon>Priapulimorphida</taxon>
        <taxon>Priapulidae</taxon>
        <taxon>Priapulus</taxon>
    </lineage>
</organism>
<evidence type="ECO:0000259" key="4">
    <source>
        <dbReference type="PROSITE" id="PS50021"/>
    </source>
</evidence>
<feature type="region of interest" description="Disordered" evidence="3">
    <location>
        <begin position="1"/>
        <end position="20"/>
    </location>
</feature>